<name>A0ABX5Y541_9BACT</name>
<dbReference type="PANTHER" id="PTHR35889:SF3">
    <property type="entry name" value="F-BOX DOMAIN-CONTAINING PROTEIN"/>
    <property type="match status" value="1"/>
</dbReference>
<dbReference type="InterPro" id="IPR022655">
    <property type="entry name" value="DUF1553"/>
</dbReference>
<proteinExistence type="predicted"/>
<sequence length="954" mass="106699">MKQLSTRLFVCCLAAAAIPVVGFRVVTAEPIAPVRSDQTAEAAAIPAPSIQSRFSDEDIDEVPDFQKHVMPLLGRLGCNGRACHGSFQGRGDFQLSLFGYDFSGDHEALMAENTGRVDVDDVEESLILAKPTDADMHEGGKRFEKGQWQYRVLRNWIADGARFDKESFQQLKKLQIEPSEIRFGDTAENVQLTAIAHWADGTVEDVTALCRFSSNDDSIAAIDAEGHIQSGDAGDTHVVVYYDNAVVPVPVLRPISAPTTDAAESIAQRTPNRGEPTQPIDVLVKQKLDKLGIVTSDLCTDAEFIRRAALDITGVLPSGERVEAFLADDTADKRQRLVEELLQSPAYGAWWATRLSDWTGNNAEQLNNVLPVQNVGTKLWFNWLRKRLQDNMPYDEIIEGIVSAESLEDGESYLEYCREMTEICGGDFDRYAERESMPLFWARRNFQKPEDRAIGFAYTFLGVRIECAQCHKHPFDQWSKQDFDDFSTLFGVVRAGNANQVSPDSKKAREELMEKLTGGEKLNGGDLRRKIQQAARSGEVVPFGELYITARGMTDGQKKQRAAAKKKGRKLPPVRVPTGKILGVEQKVDLDEDPRPALMQWLRDESNPYFAKAIVNRVWSNYFGIGIVDPTDDMNLANPPSNAALLDHLASEFIAHDFDLKWLHREIVTSDTYQRSSATNSTNAADRKNFSHHLPRRLPAEVVYDMVVLATGSTQKADQMRGELDQMAIADGKARRRNNSDFALEVFGQSIRESNCDCDRSDAPSLLQSIYLRNDAEMYGRIAARDGWVAEACKELGIAAPRAGAGADPRAAAAQRAADSMRRQIIDRIRQFNKLPEARREQTQKRIVQQYNSVAKKLRKDYHVPSFEELVAAPNTWTELTPPVATEGSDGVIESDRSLEKVVRQAYLRTLSRYPDDEEQQVAIDYINESENKTNGIEGLMWALVNTKEFIISH</sequence>
<organism evidence="4 5">
    <name type="scientific">Stieleria magnilauensis</name>
    <dbReference type="NCBI Taxonomy" id="2527963"/>
    <lineage>
        <taxon>Bacteria</taxon>
        <taxon>Pseudomonadati</taxon>
        <taxon>Planctomycetota</taxon>
        <taxon>Planctomycetia</taxon>
        <taxon>Pirellulales</taxon>
        <taxon>Pirellulaceae</taxon>
        <taxon>Stieleria</taxon>
    </lineage>
</organism>
<dbReference type="EMBL" id="CP036432">
    <property type="protein sequence ID" value="QDV88111.1"/>
    <property type="molecule type" value="Genomic_DNA"/>
</dbReference>
<feature type="domain" description="DUF1553" evidence="3">
    <location>
        <begin position="595"/>
        <end position="923"/>
    </location>
</feature>
<evidence type="ECO:0000313" key="4">
    <source>
        <dbReference type="EMBL" id="QDV88111.1"/>
    </source>
</evidence>
<dbReference type="Pfam" id="PF07587">
    <property type="entry name" value="PSD1"/>
    <property type="match status" value="1"/>
</dbReference>
<accession>A0ABX5Y541</accession>
<dbReference type="InterPro" id="IPR011444">
    <property type="entry name" value="DUF1549"/>
</dbReference>
<evidence type="ECO:0008006" key="6">
    <source>
        <dbReference type="Google" id="ProtNLM"/>
    </source>
</evidence>
<dbReference type="RefSeq" id="WP_145220188.1">
    <property type="nucleotide sequence ID" value="NZ_CP036432.1"/>
</dbReference>
<dbReference type="Pfam" id="PF07583">
    <property type="entry name" value="PSCyt2"/>
    <property type="match status" value="1"/>
</dbReference>
<feature type="domain" description="DUF1549" evidence="2">
    <location>
        <begin position="279"/>
        <end position="492"/>
    </location>
</feature>
<dbReference type="PANTHER" id="PTHR35889">
    <property type="entry name" value="CYCLOINULO-OLIGOSACCHARIDE FRUCTANOTRANSFERASE-RELATED"/>
    <property type="match status" value="1"/>
</dbReference>
<feature type="chain" id="PRO_5046758580" description="BIG2 domain-containing protein" evidence="1">
    <location>
        <begin position="29"/>
        <end position="954"/>
    </location>
</feature>
<dbReference type="Proteomes" id="UP000318081">
    <property type="component" value="Chromosome"/>
</dbReference>
<protein>
    <recommendedName>
        <fullName evidence="6">BIG2 domain-containing protein</fullName>
    </recommendedName>
</protein>
<dbReference type="Gene3D" id="2.60.40.1080">
    <property type="match status" value="1"/>
</dbReference>
<evidence type="ECO:0000259" key="2">
    <source>
        <dbReference type="Pfam" id="PF07583"/>
    </source>
</evidence>
<evidence type="ECO:0000313" key="5">
    <source>
        <dbReference type="Proteomes" id="UP000318081"/>
    </source>
</evidence>
<keyword evidence="1" id="KW-0732">Signal</keyword>
<gene>
    <name evidence="4" type="ORF">TBK1r_71430</name>
</gene>
<keyword evidence="5" id="KW-1185">Reference proteome</keyword>
<evidence type="ECO:0000256" key="1">
    <source>
        <dbReference type="SAM" id="SignalP"/>
    </source>
</evidence>
<evidence type="ECO:0000259" key="3">
    <source>
        <dbReference type="Pfam" id="PF07587"/>
    </source>
</evidence>
<reference evidence="4 5" key="1">
    <citation type="submission" date="2019-02" db="EMBL/GenBank/DDBJ databases">
        <title>Deep-cultivation of Planctomycetes and their phenomic and genomic characterization uncovers novel biology.</title>
        <authorList>
            <person name="Wiegand S."/>
            <person name="Jogler M."/>
            <person name="Boedeker C."/>
            <person name="Pinto D."/>
            <person name="Vollmers J."/>
            <person name="Rivas-Marin E."/>
            <person name="Kohn T."/>
            <person name="Peeters S.H."/>
            <person name="Heuer A."/>
            <person name="Rast P."/>
            <person name="Oberbeckmann S."/>
            <person name="Bunk B."/>
            <person name="Jeske O."/>
            <person name="Meyerdierks A."/>
            <person name="Storesund J.E."/>
            <person name="Kallscheuer N."/>
            <person name="Luecker S."/>
            <person name="Lage O.M."/>
            <person name="Pohl T."/>
            <person name="Merkel B.J."/>
            <person name="Hornburger P."/>
            <person name="Mueller R.-W."/>
            <person name="Bruemmer F."/>
            <person name="Labrenz M."/>
            <person name="Spormann A.M."/>
            <person name="Op den Camp H."/>
            <person name="Overmann J."/>
            <person name="Amann R."/>
            <person name="Jetten M.S.M."/>
            <person name="Mascher T."/>
            <person name="Medema M.H."/>
            <person name="Devos D.P."/>
            <person name="Kaster A.-K."/>
            <person name="Ovreas L."/>
            <person name="Rohde M."/>
            <person name="Galperin M.Y."/>
            <person name="Jogler C."/>
        </authorList>
    </citation>
    <scope>NUCLEOTIDE SEQUENCE [LARGE SCALE GENOMIC DNA]</scope>
    <source>
        <strain evidence="4 5">TBK1r</strain>
    </source>
</reference>
<feature type="signal peptide" evidence="1">
    <location>
        <begin position="1"/>
        <end position="28"/>
    </location>
</feature>